<keyword evidence="6" id="KW-0969">Cilium</keyword>
<sequence>MRIATSEFYSTSLATMENQQSQLLQIEQQVSSGVAISNPGDNPLGAAQAVHLSSTSATLTQYASNQSTALTSLQIEGTALTNITTTLQSINSIASEALGGSLNDTNRAALAKQMEGYRNELLSYANANDGQGNMLFSGFQKTSQVFTDTAGKGAQYNGDSGQRVIQVNDTRQIAIGDSGSSVFLSVQPLGSQQVPAGSATNTGTGVIGAVTVTDPTAATNGDSYSIGFANDPVTNALTYTVTDNSAVPPTTTAAKPYTDGAAISLGTGMNVTISGTPSGVVTPPAVVGDSFTVTPATAAANTNVFTTIDNMIAALNQPSQDNATATATYTNAMTTGMAALSNSLSNVITIQASVGGREQELQALQTVTSNNALQTTTDLQTLMSTNMTAAISQYTQVQNSLSASQKTFAQTQQLSLFQYINP</sequence>
<evidence type="ECO:0000256" key="2">
    <source>
        <dbReference type="ARBA" id="ARBA00004613"/>
    </source>
</evidence>
<keyword evidence="6" id="KW-0966">Cell projection</keyword>
<evidence type="ECO:0000256" key="3">
    <source>
        <dbReference type="ARBA" id="ARBA00005709"/>
    </source>
</evidence>
<evidence type="ECO:0000313" key="7">
    <source>
        <dbReference type="Proteomes" id="UP001596103"/>
    </source>
</evidence>
<evidence type="ECO:0000313" key="6">
    <source>
        <dbReference type="EMBL" id="MFC5429101.1"/>
    </source>
</evidence>
<dbReference type="Proteomes" id="UP001596103">
    <property type="component" value="Unassembled WGS sequence"/>
</dbReference>
<dbReference type="InterPro" id="IPR001492">
    <property type="entry name" value="Flagellin"/>
</dbReference>
<proteinExistence type="inferred from homology"/>
<dbReference type="InterPro" id="IPR001029">
    <property type="entry name" value="Flagellin_N"/>
</dbReference>
<dbReference type="EMBL" id="JBHSMP010000013">
    <property type="protein sequence ID" value="MFC5429101.1"/>
    <property type="molecule type" value="Genomic_DNA"/>
</dbReference>
<keyword evidence="4" id="KW-0975">Bacterial flagellum</keyword>
<comment type="caution">
    <text evidence="6">The sequence shown here is derived from an EMBL/GenBank/DDBJ whole genome shotgun (WGS) entry which is preliminary data.</text>
</comment>
<comment type="similarity">
    <text evidence="3">Belongs to the bacterial flagellin family.</text>
</comment>
<dbReference type="PANTHER" id="PTHR42792">
    <property type="entry name" value="FLAGELLIN"/>
    <property type="match status" value="1"/>
</dbReference>
<evidence type="ECO:0000256" key="1">
    <source>
        <dbReference type="ARBA" id="ARBA00004365"/>
    </source>
</evidence>
<gene>
    <name evidence="6" type="primary">flgL</name>
    <name evidence="6" type="ORF">ACFPTO_09845</name>
</gene>
<organism evidence="6 7">
    <name type="scientific">Paraburkholderia denitrificans</name>
    <dbReference type="NCBI Taxonomy" id="694025"/>
    <lineage>
        <taxon>Bacteria</taxon>
        <taxon>Pseudomonadati</taxon>
        <taxon>Pseudomonadota</taxon>
        <taxon>Betaproteobacteria</taxon>
        <taxon>Burkholderiales</taxon>
        <taxon>Burkholderiaceae</taxon>
        <taxon>Paraburkholderia</taxon>
    </lineage>
</organism>
<evidence type="ECO:0000256" key="4">
    <source>
        <dbReference type="ARBA" id="ARBA00023143"/>
    </source>
</evidence>
<feature type="domain" description="Flagellin N-terminal" evidence="5">
    <location>
        <begin position="8"/>
        <end position="139"/>
    </location>
</feature>
<keyword evidence="7" id="KW-1185">Reference proteome</keyword>
<comment type="subcellular location">
    <subcellularLocation>
        <location evidence="1">Bacterial flagellum</location>
    </subcellularLocation>
    <subcellularLocation>
        <location evidence="2">Secreted</location>
    </subcellularLocation>
</comment>
<dbReference type="Pfam" id="PF00669">
    <property type="entry name" value="Flagellin_N"/>
    <property type="match status" value="1"/>
</dbReference>
<dbReference type="PANTHER" id="PTHR42792:SF1">
    <property type="entry name" value="FLAGELLAR HOOK-ASSOCIATED PROTEIN 3"/>
    <property type="match status" value="1"/>
</dbReference>
<name>A0ABW0J7Q2_9BURK</name>
<dbReference type="NCBIfam" id="TIGR02550">
    <property type="entry name" value="flagell_flgL"/>
    <property type="match status" value="1"/>
</dbReference>
<dbReference type="Gene3D" id="1.20.1330.10">
    <property type="entry name" value="f41 fragment of flagellin, N-terminal domain"/>
    <property type="match status" value="2"/>
</dbReference>
<dbReference type="RefSeq" id="WP_377711168.1">
    <property type="nucleotide sequence ID" value="NZ_JBHSMP010000013.1"/>
</dbReference>
<reference evidence="7" key="1">
    <citation type="journal article" date="2019" name="Int. J. Syst. Evol. Microbiol.">
        <title>The Global Catalogue of Microorganisms (GCM) 10K type strain sequencing project: providing services to taxonomists for standard genome sequencing and annotation.</title>
        <authorList>
            <consortium name="The Broad Institute Genomics Platform"/>
            <consortium name="The Broad Institute Genome Sequencing Center for Infectious Disease"/>
            <person name="Wu L."/>
            <person name="Ma J."/>
        </authorList>
    </citation>
    <scope>NUCLEOTIDE SEQUENCE [LARGE SCALE GENOMIC DNA]</scope>
    <source>
        <strain evidence="7">CCUG 56042</strain>
    </source>
</reference>
<dbReference type="InterPro" id="IPR013384">
    <property type="entry name" value="Flagell_FlgL"/>
</dbReference>
<dbReference type="SUPFAM" id="SSF64518">
    <property type="entry name" value="Phase 1 flagellin"/>
    <property type="match status" value="1"/>
</dbReference>
<keyword evidence="6" id="KW-0282">Flagellum</keyword>
<accession>A0ABW0J7Q2</accession>
<evidence type="ECO:0000259" key="5">
    <source>
        <dbReference type="Pfam" id="PF00669"/>
    </source>
</evidence>
<protein>
    <submittedName>
        <fullName evidence="6">Flagellar hook-associated protein FlgL</fullName>
    </submittedName>
</protein>